<evidence type="ECO:0000313" key="3">
    <source>
        <dbReference type="Proteomes" id="UP001186944"/>
    </source>
</evidence>
<comment type="caution">
    <text evidence="2">The sequence shown here is derived from an EMBL/GenBank/DDBJ whole genome shotgun (WGS) entry which is preliminary data.</text>
</comment>
<sequence length="737" mass="84391">MIRVNETEYLNIDNIIDGWELYFENLSEPKEDPRFDAEFQKQVNEDIVFIEDACLRMPPKMEAVTPKDIKEIVTSLKKGKAEDHAGITVEHLAYCLDEIAPILADAVNKIIQTREVPQTLKLGILTPVLKKGKDKILPQNYRGITVTSLLGKILETVIKLQIEPILDPSQHELQRGFTESTSPLMAALIITEAINEAKDNREHIYLETLDAEKAFDVVWHESLLRKLYLDWIEADMWLLIKYLHENATTAVKWNSELSKEITIKQGIRQGAKLSTLLYKRFNNEILKDIEEANIGTYIGNENVTSPTCADDLALLHRETTNLQALTTIVHNKTCKDRFTINPSKSELVCIKNSKRTTATIGDVNITMGEGQIKQVTETKHLGIERNESNTPNTQERIKTARKTVYSLLGAGLHGCNGISPIISFNMWTTYVTPRMLHGIEMLHIRKKDANDLEMYQRKTLKQFQGLPQNCATAAAYLLLGAIPVEGLIDMRHSSTFGNILQNPESLEFRLAKRQLLCKEQDSNSWFITMAEIMEKYNLAHPLDYLEKPPKKEKWKKEYKTQLKQYWHESLKKEAEEKSSLVYLSMENIKPGKPHPVWENAKRNPQESMKAAVKVKVMTGTYRLQTDRAKHSGGRISDKCKLCKQQKEDVKHFILDCENLQNQRSYYLQKIRTILQEGPNSSMIQHIFDNQRILLQMCIDCSHPEVATLIGTDIQQIEMVTRALVYAPHRERTALMAG</sequence>
<dbReference type="InterPro" id="IPR000477">
    <property type="entry name" value="RT_dom"/>
</dbReference>
<dbReference type="Proteomes" id="UP001186944">
    <property type="component" value="Unassembled WGS sequence"/>
</dbReference>
<dbReference type="CDD" id="cd01650">
    <property type="entry name" value="RT_nLTR_like"/>
    <property type="match status" value="1"/>
</dbReference>
<dbReference type="InterPro" id="IPR043502">
    <property type="entry name" value="DNA/RNA_pol_sf"/>
</dbReference>
<dbReference type="EMBL" id="VSWD01000010">
    <property type="protein sequence ID" value="KAK3089202.1"/>
    <property type="molecule type" value="Genomic_DNA"/>
</dbReference>
<proteinExistence type="predicted"/>
<dbReference type="PROSITE" id="PS50878">
    <property type="entry name" value="RT_POL"/>
    <property type="match status" value="1"/>
</dbReference>
<name>A0AA89C056_PINIB</name>
<reference evidence="2" key="1">
    <citation type="submission" date="2019-08" db="EMBL/GenBank/DDBJ databases">
        <title>The improved chromosome-level genome for the pearl oyster Pinctada fucata martensii using PacBio sequencing and Hi-C.</title>
        <authorList>
            <person name="Zheng Z."/>
        </authorList>
    </citation>
    <scope>NUCLEOTIDE SEQUENCE</scope>
    <source>
        <strain evidence="2">ZZ-2019</strain>
        <tissue evidence="2">Adductor muscle</tissue>
    </source>
</reference>
<dbReference type="PANTHER" id="PTHR19446">
    <property type="entry name" value="REVERSE TRANSCRIPTASES"/>
    <property type="match status" value="1"/>
</dbReference>
<accession>A0AA89C056</accession>
<evidence type="ECO:0000259" key="1">
    <source>
        <dbReference type="PROSITE" id="PS50878"/>
    </source>
</evidence>
<dbReference type="Pfam" id="PF00078">
    <property type="entry name" value="RVT_1"/>
    <property type="match status" value="1"/>
</dbReference>
<feature type="domain" description="Reverse transcriptase" evidence="1">
    <location>
        <begin position="109"/>
        <end position="364"/>
    </location>
</feature>
<dbReference type="AlphaFoldDB" id="A0AA89C056"/>
<organism evidence="2 3">
    <name type="scientific">Pinctada imbricata</name>
    <name type="common">Atlantic pearl-oyster</name>
    <name type="synonym">Pinctada martensii</name>
    <dbReference type="NCBI Taxonomy" id="66713"/>
    <lineage>
        <taxon>Eukaryota</taxon>
        <taxon>Metazoa</taxon>
        <taxon>Spiralia</taxon>
        <taxon>Lophotrochozoa</taxon>
        <taxon>Mollusca</taxon>
        <taxon>Bivalvia</taxon>
        <taxon>Autobranchia</taxon>
        <taxon>Pteriomorphia</taxon>
        <taxon>Pterioida</taxon>
        <taxon>Pterioidea</taxon>
        <taxon>Pteriidae</taxon>
        <taxon>Pinctada</taxon>
    </lineage>
</organism>
<dbReference type="SUPFAM" id="SSF56672">
    <property type="entry name" value="DNA/RNA polymerases"/>
    <property type="match status" value="1"/>
</dbReference>
<evidence type="ECO:0000313" key="2">
    <source>
        <dbReference type="EMBL" id="KAK3089202.1"/>
    </source>
</evidence>
<protein>
    <recommendedName>
        <fullName evidence="1">Reverse transcriptase domain-containing protein</fullName>
    </recommendedName>
</protein>
<keyword evidence="3" id="KW-1185">Reference proteome</keyword>
<gene>
    <name evidence="2" type="ORF">FSP39_001691</name>
</gene>